<dbReference type="PANTHER" id="PTHR35866">
    <property type="entry name" value="PUTATIVE-RELATED"/>
    <property type="match status" value="1"/>
</dbReference>
<dbReference type="PANTHER" id="PTHR35866:SF1">
    <property type="entry name" value="YKGJ FAMILY CYSTEINE CLUSTER PROTEIN"/>
    <property type="match status" value="1"/>
</dbReference>
<dbReference type="EMBL" id="JACNLK010000036">
    <property type="protein sequence ID" value="MBC8208384.1"/>
    <property type="molecule type" value="Genomic_DNA"/>
</dbReference>
<sequence length="219" mass="24746">MLRENQSECYRCGTCCRKGGPALHGPDLELIRSGRIPRKDLITIRRGELVFNPVADGVQPVAVELVKLRGVGSEWSCCYYDTLSRGCMIYDHRPQACESLKCWRPKESLALVEQDCLTRLDIMDSDDPLRVFVKEHEQLCTCPDLGAVPAGLERELEKTLSDLQRLVDNDLLFRQRILDKFDLDLAEELFYFGRPIFQILAGLGVQAVNHPGGVRLKVA</sequence>
<protein>
    <submittedName>
        <fullName evidence="1">YkgJ family cysteine cluster protein</fullName>
    </submittedName>
</protein>
<proteinExistence type="predicted"/>
<name>A0A8J6NAI8_9BACT</name>
<evidence type="ECO:0000313" key="2">
    <source>
        <dbReference type="Proteomes" id="UP000599024"/>
    </source>
</evidence>
<organism evidence="1 2">
    <name type="scientific">Candidatus Desulfatifera sulfidica</name>
    <dbReference type="NCBI Taxonomy" id="2841691"/>
    <lineage>
        <taxon>Bacteria</taxon>
        <taxon>Pseudomonadati</taxon>
        <taxon>Thermodesulfobacteriota</taxon>
        <taxon>Desulfobulbia</taxon>
        <taxon>Desulfobulbales</taxon>
        <taxon>Desulfobulbaceae</taxon>
        <taxon>Candidatus Desulfatifera</taxon>
    </lineage>
</organism>
<dbReference type="Proteomes" id="UP000599024">
    <property type="component" value="Unassembled WGS sequence"/>
</dbReference>
<accession>A0A8J6NAI8</accession>
<dbReference type="Pfam" id="PF03692">
    <property type="entry name" value="CxxCxxCC"/>
    <property type="match status" value="1"/>
</dbReference>
<reference evidence="1 2" key="1">
    <citation type="submission" date="2020-08" db="EMBL/GenBank/DDBJ databases">
        <title>Bridging the membrane lipid divide: bacteria of the FCB group superphylum have the potential to synthesize archaeal ether lipids.</title>
        <authorList>
            <person name="Villanueva L."/>
            <person name="Von Meijenfeldt F.A.B."/>
            <person name="Westbye A.B."/>
            <person name="Yadav S."/>
            <person name="Hopmans E.C."/>
            <person name="Dutilh B.E."/>
            <person name="Sinninghe Damste J.S."/>
        </authorList>
    </citation>
    <scope>NUCLEOTIDE SEQUENCE [LARGE SCALE GENOMIC DNA]</scope>
    <source>
        <strain evidence="1">NIOZ-UU81</strain>
    </source>
</reference>
<comment type="caution">
    <text evidence="1">The sequence shown here is derived from an EMBL/GenBank/DDBJ whole genome shotgun (WGS) entry which is preliminary data.</text>
</comment>
<dbReference type="InterPro" id="IPR005358">
    <property type="entry name" value="Puta_zinc/iron-chelating_dom"/>
</dbReference>
<gene>
    <name evidence="1" type="ORF">H8E79_04355</name>
</gene>
<dbReference type="AlphaFoldDB" id="A0A8J6NAI8"/>
<evidence type="ECO:0000313" key="1">
    <source>
        <dbReference type="EMBL" id="MBC8208384.1"/>
    </source>
</evidence>